<evidence type="ECO:0000256" key="8">
    <source>
        <dbReference type="ARBA" id="ARBA00022723"/>
    </source>
</evidence>
<evidence type="ECO:0000256" key="18">
    <source>
        <dbReference type="ARBA" id="ARBA00062056"/>
    </source>
</evidence>
<feature type="binding site" evidence="19">
    <location>
        <position position="927"/>
    </location>
    <ligand>
        <name>Mn(2+)</name>
        <dbReference type="ChEBI" id="CHEBI:29035"/>
        <label>4</label>
    </ligand>
</feature>
<comment type="catalytic activity">
    <reaction evidence="16 19">
        <text>hydrogencarbonate + L-glutamine + 2 ATP + H2O = carbamoyl phosphate + L-glutamate + 2 ADP + phosphate + 2 H(+)</text>
        <dbReference type="Rhea" id="RHEA:18633"/>
        <dbReference type="ChEBI" id="CHEBI:15377"/>
        <dbReference type="ChEBI" id="CHEBI:15378"/>
        <dbReference type="ChEBI" id="CHEBI:17544"/>
        <dbReference type="ChEBI" id="CHEBI:29985"/>
        <dbReference type="ChEBI" id="CHEBI:30616"/>
        <dbReference type="ChEBI" id="CHEBI:43474"/>
        <dbReference type="ChEBI" id="CHEBI:58228"/>
        <dbReference type="ChEBI" id="CHEBI:58359"/>
        <dbReference type="ChEBI" id="CHEBI:456216"/>
        <dbReference type="EC" id="6.3.5.5"/>
    </reaction>
</comment>
<dbReference type="FunFam" id="3.30.470.20:FF:000007">
    <property type="entry name" value="Carbamoyl-phosphate synthase large chain"/>
    <property type="match status" value="1"/>
</dbReference>
<dbReference type="Pfam" id="PF02786">
    <property type="entry name" value="CPSase_L_D2"/>
    <property type="match status" value="2"/>
</dbReference>
<feature type="binding site" evidence="19">
    <location>
        <position position="778"/>
    </location>
    <ligand>
        <name>ATP</name>
        <dbReference type="ChEBI" id="CHEBI:30616"/>
        <label>2</label>
    </ligand>
</feature>
<dbReference type="InterPro" id="IPR005483">
    <property type="entry name" value="CPSase_dom"/>
</dbReference>
<keyword evidence="23" id="KW-1185">Reference proteome</keyword>
<dbReference type="RefSeq" id="WP_066179469.1">
    <property type="nucleotide sequence ID" value="NZ_LQZT01000018.1"/>
</dbReference>
<feature type="binding site" evidence="19">
    <location>
        <position position="354"/>
    </location>
    <ligand>
        <name>Mn(2+)</name>
        <dbReference type="ChEBI" id="CHEBI:29035"/>
        <label>2</label>
    </ligand>
</feature>
<organism evidence="22 23">
    <name type="scientific">Hoeflea olei</name>
    <dbReference type="NCBI Taxonomy" id="1480615"/>
    <lineage>
        <taxon>Bacteria</taxon>
        <taxon>Pseudomonadati</taxon>
        <taxon>Pseudomonadota</taxon>
        <taxon>Alphaproteobacteria</taxon>
        <taxon>Hyphomicrobiales</taxon>
        <taxon>Rhizobiaceae</taxon>
        <taxon>Hoeflea</taxon>
    </lineage>
</organism>
<feature type="binding site" evidence="19">
    <location>
        <position position="838"/>
    </location>
    <ligand>
        <name>ATP</name>
        <dbReference type="ChEBI" id="CHEBI:30616"/>
        <label>2</label>
    </ligand>
</feature>
<dbReference type="GO" id="GO:0006526">
    <property type="term" value="P:L-arginine biosynthetic process"/>
    <property type="evidence" value="ECO:0007669"/>
    <property type="project" value="UniProtKB-UniRule"/>
</dbReference>
<dbReference type="SUPFAM" id="SSF52440">
    <property type="entry name" value="PreATP-grasp domain"/>
    <property type="match status" value="2"/>
</dbReference>
<dbReference type="HAMAP" id="MF_01210_B">
    <property type="entry name" value="CPSase_L_chain_B"/>
    <property type="match status" value="1"/>
</dbReference>
<keyword evidence="8" id="KW-0479">Metal-binding</keyword>
<dbReference type="PRINTS" id="PR00098">
    <property type="entry name" value="CPSASE"/>
</dbReference>
<dbReference type="CDD" id="cd01424">
    <property type="entry name" value="MGS_CPS_II"/>
    <property type="match status" value="1"/>
</dbReference>
<dbReference type="InterPro" id="IPR016185">
    <property type="entry name" value="PreATP-grasp_dom_sf"/>
</dbReference>
<dbReference type="Gene3D" id="3.40.50.1380">
    <property type="entry name" value="Methylglyoxal synthase-like domain"/>
    <property type="match status" value="1"/>
</dbReference>
<feature type="binding site" evidence="19">
    <location>
        <position position="870"/>
    </location>
    <ligand>
        <name>ATP</name>
        <dbReference type="ChEBI" id="CHEBI:30616"/>
        <label>2</label>
    </ligand>
</feature>
<feature type="binding site" evidence="19">
    <location>
        <position position="296"/>
    </location>
    <ligand>
        <name>ATP</name>
        <dbReference type="ChEBI" id="CHEBI:30616"/>
        <label>1</label>
    </ligand>
</feature>
<protein>
    <recommendedName>
        <fullName evidence="19">Carbamoyl phosphate synthase large chain</fullName>
        <ecNumber evidence="19">6.3.4.16</ecNumber>
        <ecNumber evidence="19">6.3.5.5</ecNumber>
    </recommendedName>
    <alternativeName>
        <fullName evidence="19">Carbamoyl phosphate synthetase ammonia chain</fullName>
    </alternativeName>
</protein>
<proteinExistence type="inferred from homology"/>
<evidence type="ECO:0000256" key="4">
    <source>
        <dbReference type="ARBA" id="ARBA00009799"/>
    </source>
</evidence>
<feature type="binding site" evidence="19">
    <location>
        <position position="294"/>
    </location>
    <ligand>
        <name>ATP</name>
        <dbReference type="ChEBI" id="CHEBI:30616"/>
        <label>1</label>
    </ligand>
</feature>
<dbReference type="SMART" id="SM00851">
    <property type="entry name" value="MGS"/>
    <property type="match status" value="1"/>
</dbReference>
<keyword evidence="12" id="KW-0460">Magnesium</keyword>
<evidence type="ECO:0000259" key="20">
    <source>
        <dbReference type="PROSITE" id="PS50975"/>
    </source>
</evidence>
<comment type="caution">
    <text evidence="22">The sequence shown here is derived from an EMBL/GenBank/DDBJ whole genome shotgun (WGS) entry which is preliminary data.</text>
</comment>
<dbReference type="Pfam" id="PF02787">
    <property type="entry name" value="CPSase_L_D3"/>
    <property type="match status" value="1"/>
</dbReference>
<evidence type="ECO:0000259" key="21">
    <source>
        <dbReference type="PROSITE" id="PS51855"/>
    </source>
</evidence>
<feature type="binding site" evidence="19">
    <location>
        <position position="352"/>
    </location>
    <ligand>
        <name>Mn(2+)</name>
        <dbReference type="ChEBI" id="CHEBI:29035"/>
        <label>2</label>
    </ligand>
</feature>
<comment type="cofactor">
    <cofactor evidence="1">
        <name>Mn(2+)</name>
        <dbReference type="ChEBI" id="CHEBI:29035"/>
    </cofactor>
</comment>
<comment type="function">
    <text evidence="17 19">Large subunit of the glutamine-dependent carbamoyl phosphate synthetase (CPSase). CPSase catalyzes the formation of carbamoyl phosphate from the ammonia moiety of glutamine, carbonate, and phosphate donated by ATP, constituting the first step of 2 biosynthetic pathways, one leading to arginine and/or urea and the other to pyrimidine nucleotides. The large subunit (synthetase) binds the substrates ammonia (free or transferred from glutamine from the small subunit), hydrogencarbonate and ATP and carries out an ATP-coupled ligase reaction, activating hydrogencarbonate by forming carboxy phosphate which reacts with ammonia to form carbamoyl phosphate.</text>
</comment>
<dbReference type="Proteomes" id="UP000094795">
    <property type="component" value="Unassembled WGS sequence"/>
</dbReference>
<keyword evidence="10 19" id="KW-0547">Nucleotide-binding</keyword>
<keyword evidence="7 19" id="KW-0028">Amino-acid biosynthesis</keyword>
<dbReference type="UniPathway" id="UPA00068">
    <property type="reaction ID" value="UER00171"/>
</dbReference>
<dbReference type="FunFam" id="1.10.1030.10:FF:000002">
    <property type="entry name" value="Carbamoyl-phosphate synthase large chain"/>
    <property type="match status" value="1"/>
</dbReference>
<dbReference type="SMART" id="SM01096">
    <property type="entry name" value="CPSase_L_D3"/>
    <property type="match status" value="1"/>
</dbReference>
<accession>A0A1C1YUT3</accession>
<evidence type="ECO:0000256" key="2">
    <source>
        <dbReference type="ARBA" id="ARBA00004812"/>
    </source>
</evidence>
<dbReference type="PROSITE" id="PS51855">
    <property type="entry name" value="MGS"/>
    <property type="match status" value="1"/>
</dbReference>
<dbReference type="GO" id="GO:0044205">
    <property type="term" value="P:'de novo' UMP biosynthetic process"/>
    <property type="evidence" value="ECO:0007669"/>
    <property type="project" value="UniProtKB-UniRule"/>
</dbReference>
<feature type="binding site" evidence="19">
    <location>
        <position position="871"/>
    </location>
    <ligand>
        <name>ATP</name>
        <dbReference type="ChEBI" id="CHEBI:30616"/>
        <label>2</label>
    </ligand>
</feature>
<feature type="binding site" evidence="19">
    <location>
        <position position="295"/>
    </location>
    <ligand>
        <name>ATP</name>
        <dbReference type="ChEBI" id="CHEBI:30616"/>
        <label>1</label>
    </ligand>
</feature>
<feature type="binding site" evidence="19">
    <location>
        <position position="913"/>
    </location>
    <ligand>
        <name>Mg(2+)</name>
        <dbReference type="ChEBI" id="CHEBI:18420"/>
        <label>3</label>
    </ligand>
</feature>
<feature type="domain" description="ATP-grasp" evidence="20">
    <location>
        <begin position="186"/>
        <end position="381"/>
    </location>
</feature>
<dbReference type="SUPFAM" id="SSF56059">
    <property type="entry name" value="Glutathione synthetase ATP-binding domain-like"/>
    <property type="match status" value="2"/>
</dbReference>
<dbReference type="InterPro" id="IPR033937">
    <property type="entry name" value="MGS_CPS_CarB"/>
</dbReference>
<dbReference type="InterPro" id="IPR036897">
    <property type="entry name" value="CarbamoylP_synth_lsu_oligo_sf"/>
</dbReference>
<comment type="similarity">
    <text evidence="4 19">Belongs to the CarB family.</text>
</comment>
<dbReference type="GO" id="GO:0005737">
    <property type="term" value="C:cytoplasm"/>
    <property type="evidence" value="ECO:0007669"/>
    <property type="project" value="TreeGrafter"/>
</dbReference>
<dbReference type="PROSITE" id="PS00867">
    <property type="entry name" value="CPSASE_2"/>
    <property type="match status" value="2"/>
</dbReference>
<dbReference type="InterPro" id="IPR036914">
    <property type="entry name" value="MGS-like_dom_sf"/>
</dbReference>
<keyword evidence="13 19" id="KW-0665">Pyrimidine biosynthesis</keyword>
<evidence type="ECO:0000256" key="14">
    <source>
        <dbReference type="ARBA" id="ARBA00023211"/>
    </source>
</evidence>
<comment type="subunit">
    <text evidence="18 19">Composed of two chains; the small (or glutamine) chain promotes the hydrolysis of glutamine to ammonia, which is used by the large (or ammonia) chain to synthesize carbamoyl phosphate. Tetramer of heterodimers (alpha,beta)4.</text>
</comment>
<dbReference type="Gene3D" id="3.40.50.20">
    <property type="match status" value="2"/>
</dbReference>
<dbReference type="GO" id="GO:0004088">
    <property type="term" value="F:carbamoyl-phosphate synthase (glutamine-hydrolyzing) activity"/>
    <property type="evidence" value="ECO:0007669"/>
    <property type="project" value="UniProtKB-UniRule"/>
</dbReference>
<feature type="binding site" evidence="19">
    <location>
        <position position="338"/>
    </location>
    <ligand>
        <name>Mn(2+)</name>
        <dbReference type="ChEBI" id="CHEBI:29035"/>
        <label>1</label>
    </ligand>
</feature>
<feature type="region of interest" description="Carboxyphosphate synthetic domain" evidence="19">
    <location>
        <begin position="1"/>
        <end position="456"/>
    </location>
</feature>
<feature type="binding site" evidence="19">
    <location>
        <position position="338"/>
    </location>
    <ligand>
        <name>Mg(2+)</name>
        <dbReference type="ChEBI" id="CHEBI:18420"/>
        <label>1</label>
    </ligand>
</feature>
<dbReference type="EMBL" id="LQZT01000018">
    <property type="protein sequence ID" value="OCW57302.1"/>
    <property type="molecule type" value="Genomic_DNA"/>
</dbReference>
<feature type="binding site" evidence="19">
    <location>
        <position position="352"/>
    </location>
    <ligand>
        <name>ATP</name>
        <dbReference type="ChEBI" id="CHEBI:30616"/>
        <label>1</label>
    </ligand>
</feature>
<feature type="binding site" evidence="19">
    <location>
        <position position="925"/>
    </location>
    <ligand>
        <name>ATP</name>
        <dbReference type="ChEBI" id="CHEBI:30616"/>
        <label>2</label>
    </ligand>
</feature>
<feature type="binding site" evidence="19">
    <location>
        <position position="229"/>
    </location>
    <ligand>
        <name>ATP</name>
        <dbReference type="ChEBI" id="CHEBI:30616"/>
        <label>1</label>
    </ligand>
</feature>
<feature type="binding site" evidence="19">
    <location>
        <position position="872"/>
    </location>
    <ligand>
        <name>ATP</name>
        <dbReference type="ChEBI" id="CHEBI:30616"/>
        <label>2</label>
    </ligand>
</feature>
<feature type="region of interest" description="Allosteric domain" evidence="19">
    <location>
        <begin position="1026"/>
        <end position="1163"/>
    </location>
</feature>
<comment type="cofactor">
    <cofactor evidence="19">
        <name>Mg(2+)</name>
        <dbReference type="ChEBI" id="CHEBI:18420"/>
    </cofactor>
    <cofactor evidence="19">
        <name>Mn(2+)</name>
        <dbReference type="ChEBI" id="CHEBI:29035"/>
    </cofactor>
    <text evidence="19">Binds 4 Mg(2+) or Mn(2+) ions per subunit.</text>
</comment>
<evidence type="ECO:0000256" key="13">
    <source>
        <dbReference type="ARBA" id="ARBA00022975"/>
    </source>
</evidence>
<dbReference type="Pfam" id="PF25596">
    <property type="entry name" value="CPSase_L_D1"/>
    <property type="match status" value="2"/>
</dbReference>
<dbReference type="PANTHER" id="PTHR11405:SF53">
    <property type="entry name" value="CARBAMOYL-PHOSPHATE SYNTHASE [AMMONIA], MITOCHONDRIAL"/>
    <property type="match status" value="1"/>
</dbReference>
<dbReference type="STRING" id="1480615.AWJ14_14090"/>
<feature type="binding site" evidence="19">
    <location>
        <position position="913"/>
    </location>
    <ligand>
        <name>Mn(2+)</name>
        <dbReference type="ChEBI" id="CHEBI:29035"/>
        <label>3</label>
    </ligand>
</feature>
<dbReference type="NCBIfam" id="NF009455">
    <property type="entry name" value="PRK12815.1"/>
    <property type="match status" value="1"/>
</dbReference>
<evidence type="ECO:0000256" key="12">
    <source>
        <dbReference type="ARBA" id="ARBA00022842"/>
    </source>
</evidence>
<evidence type="ECO:0000256" key="3">
    <source>
        <dbReference type="ARBA" id="ARBA00005077"/>
    </source>
</evidence>
<feature type="binding site" evidence="19">
    <location>
        <position position="352"/>
    </location>
    <ligand>
        <name>Mg(2+)</name>
        <dbReference type="ChEBI" id="CHEBI:18420"/>
        <label>1</label>
    </ligand>
</feature>
<feature type="binding site" evidence="19">
    <location>
        <position position="352"/>
    </location>
    <ligand>
        <name>Mg(2+)</name>
        <dbReference type="ChEBI" id="CHEBI:18420"/>
        <label>2</label>
    </ligand>
</feature>
<feature type="domain" description="MGS-like" evidence="21">
    <location>
        <begin position="1026"/>
        <end position="1163"/>
    </location>
</feature>
<evidence type="ECO:0000256" key="9">
    <source>
        <dbReference type="ARBA" id="ARBA00022737"/>
    </source>
</evidence>
<dbReference type="PANTHER" id="PTHR11405">
    <property type="entry name" value="CARBAMOYLTRANSFERASE FAMILY MEMBER"/>
    <property type="match status" value="1"/>
</dbReference>
<dbReference type="InterPro" id="IPR005480">
    <property type="entry name" value="CPSase_lsu_oligo"/>
</dbReference>
<keyword evidence="9 19" id="KW-0677">Repeat</keyword>
<dbReference type="GO" id="GO:0005524">
    <property type="term" value="F:ATP binding"/>
    <property type="evidence" value="ECO:0007669"/>
    <property type="project" value="UniProtKB-UniRule"/>
</dbReference>
<sequence>MPKRTDIKSILIIGAGPIVIGQACEFDYSGTQAVKALKEEGYRVILVNSNPATIMTDPGLADATYIEPITPEVVAKIIARERPDALLPTMGGQTALNTALSLKRMGVLERYNVEMIGAKPEAIDMAEDRALFREAMSRIGLETPRSFLANATEIKDADRKLHEAERKGLRERLSGDELDAALDALENTWNLGESDRKQRYMSHAMAQAATALDQIGLPAIIRPSFTMGGTGGGIAYNRSEFFDIIERGLDASPTTEVLIEESVLGWKEYEMEVVRDRADNCIIICSIENIDPMGVHTGDSITVAPALTLTDKEYQIMRNASLAVLREIGVETGGSNVQFAVNPTDGRLVVIEMNPRVSRSSALASKATGFPIAKVAAKLAVGYTLDELDNDITQGATPASFEPSIDYVVTKIPRFAFEKFPGAEPLLTTAMKSVGEVMAIGRSFPESLQKALRGLETGLTGLDEIEIPGLGEGDDENAIKAAIGTPTPDRLRMVAQALRLGMSAADVHAICKIDPWFLAQIEEIIAMEARIRAHGIPTDAENLRLVKSMGFSDARLASLTGKRSHEVAKARHALGVRPVYKRIDTCAAEFASPTAYMYSTYETPFAGLPACEARVSDRQKVVILGGGPNRIGQGIEFDYCCCHAAFALKDAGYEAIMVNCNPETVSTDYDTSDRLYFEPLTDEDVLEILTKEKEKGTLKGVIVQFGGQTPLKLADALEKAGIPILGTAPDMIDLAEDRDRFQKLLHKLDLIQPNNGIAYSVEQARLVAAEIGFPLVVRPSYVLGGRAMQIIRDETGLSNYLLGTVPELVPEEIKARYPNDKTGQINTLLGTNPLLFDSYLTNAIEVDVDCLCDGTDVNVTGIMEHIEEAGIHSGDSACSLPVHTLSAEMVDRLEAQTVALARALNVGGLMNVQYAIKDDVIHVLEVNPRASRTVPFVAKTVGSPIAKVAARIMAGEKLGTAFAAYGDVPDHRKLTHIAVKEAVFPFAKFPGVDTLLGPEMRSTGEVMGLDRDYSLAFAKAQLGAGVDLPRSGTVFVSVRDEDKPRVVESIRILTGAGFKVMATSGTADFLKGEGFEVERVNKVLEGRPHIEDAIRNRQVHLVINTTEGAKTISDSKSLRRAALMQKVPYFTTMAGSLSAAQAIAALKAGNLEVHPLQSYFPAA</sequence>
<keyword evidence="14" id="KW-0464">Manganese</keyword>
<comment type="caution">
    <text evidence="19">Lacks conserved residue(s) required for the propagation of feature annotation.</text>
</comment>
<feature type="binding site" evidence="19">
    <location>
        <position position="925"/>
    </location>
    <ligand>
        <name>Mg(2+)</name>
        <dbReference type="ChEBI" id="CHEBI:18420"/>
        <label>3</label>
    </ligand>
</feature>
<dbReference type="InterPro" id="IPR011607">
    <property type="entry name" value="MGS-like_dom"/>
</dbReference>
<feature type="binding site" evidence="19">
    <location>
        <position position="263"/>
    </location>
    <ligand>
        <name>ATP</name>
        <dbReference type="ChEBI" id="CHEBI:30616"/>
        <label>1</label>
    </ligand>
</feature>
<feature type="binding site" evidence="19">
    <location>
        <position position="845"/>
    </location>
    <ligand>
        <name>ATP</name>
        <dbReference type="ChEBI" id="CHEBI:30616"/>
        <label>2</label>
    </ligand>
</feature>
<evidence type="ECO:0000313" key="23">
    <source>
        <dbReference type="Proteomes" id="UP000094795"/>
    </source>
</evidence>
<name>A0A1C1YUT3_9HYPH</name>
<dbReference type="SUPFAM" id="SSF48108">
    <property type="entry name" value="Carbamoyl phosphate synthetase, large subunit connection domain"/>
    <property type="match status" value="1"/>
</dbReference>
<dbReference type="PROSITE" id="PS50975">
    <property type="entry name" value="ATP_GRASP"/>
    <property type="match status" value="2"/>
</dbReference>
<dbReference type="FunFam" id="3.30.470.20:FF:000013">
    <property type="entry name" value="Carbamoyl-phosphate synthase large chain"/>
    <property type="match status" value="1"/>
</dbReference>
<dbReference type="UniPathway" id="UPA00070">
    <property type="reaction ID" value="UER00115"/>
</dbReference>
<evidence type="ECO:0000256" key="15">
    <source>
        <dbReference type="ARBA" id="ARBA00047359"/>
    </source>
</evidence>
<evidence type="ECO:0000256" key="19">
    <source>
        <dbReference type="HAMAP-Rule" id="MF_01210"/>
    </source>
</evidence>
<evidence type="ECO:0000256" key="16">
    <source>
        <dbReference type="ARBA" id="ARBA00048816"/>
    </source>
</evidence>
<dbReference type="NCBIfam" id="TIGR01369">
    <property type="entry name" value="CPSaseII_lrg"/>
    <property type="match status" value="1"/>
</dbReference>
<dbReference type="OrthoDB" id="9804197at2"/>
<feature type="binding site" evidence="19">
    <location>
        <position position="129"/>
    </location>
    <ligand>
        <name>ATP</name>
        <dbReference type="ChEBI" id="CHEBI:30616"/>
        <label>1</label>
    </ligand>
</feature>
<feature type="binding site" evidence="19">
    <location>
        <position position="873"/>
    </location>
    <ligand>
        <name>ATP</name>
        <dbReference type="ChEBI" id="CHEBI:30616"/>
        <label>2</label>
    </ligand>
</feature>
<dbReference type="InterPro" id="IPR058047">
    <property type="entry name" value="CPSase_preATP-grasp"/>
</dbReference>
<evidence type="ECO:0000313" key="22">
    <source>
        <dbReference type="EMBL" id="OCW57302.1"/>
    </source>
</evidence>
<dbReference type="PROSITE" id="PS00866">
    <property type="entry name" value="CPSASE_1"/>
    <property type="match status" value="1"/>
</dbReference>
<keyword evidence="6 19" id="KW-0436">Ligase</keyword>
<dbReference type="FunFam" id="3.40.50.20:FF:000001">
    <property type="entry name" value="Carbamoyl-phosphate synthase large chain"/>
    <property type="match status" value="1"/>
</dbReference>
<comment type="catalytic activity">
    <reaction evidence="15 19">
        <text>hydrogencarbonate + NH4(+) + 2 ATP = carbamoyl phosphate + 2 ADP + phosphate + 2 H(+)</text>
        <dbReference type="Rhea" id="RHEA:18029"/>
        <dbReference type="ChEBI" id="CHEBI:15378"/>
        <dbReference type="ChEBI" id="CHEBI:17544"/>
        <dbReference type="ChEBI" id="CHEBI:28938"/>
        <dbReference type="ChEBI" id="CHEBI:30616"/>
        <dbReference type="ChEBI" id="CHEBI:43474"/>
        <dbReference type="ChEBI" id="CHEBI:58228"/>
        <dbReference type="ChEBI" id="CHEBI:456216"/>
        <dbReference type="EC" id="6.3.4.16"/>
    </reaction>
</comment>
<dbReference type="GO" id="GO:0004087">
    <property type="term" value="F:carbamoyl-phosphate synthase (ammonia) activity"/>
    <property type="evidence" value="ECO:0007669"/>
    <property type="project" value="UniProtKB-EC"/>
</dbReference>
<evidence type="ECO:0000256" key="5">
    <source>
        <dbReference type="ARBA" id="ARBA00022571"/>
    </source>
</evidence>
<feature type="binding site" evidence="19">
    <location>
        <position position="913"/>
    </location>
    <ligand>
        <name>ATP</name>
        <dbReference type="ChEBI" id="CHEBI:30616"/>
        <label>2</label>
    </ligand>
</feature>
<evidence type="ECO:0000256" key="6">
    <source>
        <dbReference type="ARBA" id="ARBA00022598"/>
    </source>
</evidence>
<reference evidence="22 23" key="1">
    <citation type="submission" date="2015-12" db="EMBL/GenBank/DDBJ databases">
        <authorList>
            <person name="Shamseldin A."/>
            <person name="Moawad H."/>
            <person name="Abd El-Rahim W.M."/>
            <person name="Sadowsky M.J."/>
        </authorList>
    </citation>
    <scope>NUCLEOTIDE SEQUENCE [LARGE SCALE GENOMIC DNA]</scope>
    <source>
        <strain evidence="22 23">JC234</strain>
    </source>
</reference>
<feature type="binding site" evidence="19">
    <location>
        <position position="925"/>
    </location>
    <ligand>
        <name>Mg(2+)</name>
        <dbReference type="ChEBI" id="CHEBI:18420"/>
        <label>4</label>
    </ligand>
</feature>
<evidence type="ECO:0000256" key="17">
    <source>
        <dbReference type="ARBA" id="ARBA00057223"/>
    </source>
</evidence>
<feature type="binding site" evidence="19">
    <location>
        <position position="840"/>
    </location>
    <ligand>
        <name>ATP</name>
        <dbReference type="ChEBI" id="CHEBI:30616"/>
        <label>2</label>
    </ligand>
</feature>
<dbReference type="InterPro" id="IPR005479">
    <property type="entry name" value="CPAse_ATP-bd"/>
</dbReference>
<feature type="binding site" evidence="19">
    <location>
        <position position="352"/>
    </location>
    <ligand>
        <name>Mn(2+)</name>
        <dbReference type="ChEBI" id="CHEBI:29035"/>
        <label>1</label>
    </ligand>
</feature>
<feature type="binding site" evidence="19">
    <location>
        <position position="268"/>
    </location>
    <ligand>
        <name>ATP</name>
        <dbReference type="ChEBI" id="CHEBI:30616"/>
        <label>1</label>
    </ligand>
</feature>
<gene>
    <name evidence="19" type="primary">carB</name>
    <name evidence="22" type="ORF">AWJ14_14090</name>
</gene>
<feature type="domain" description="ATP-grasp" evidence="20">
    <location>
        <begin position="742"/>
        <end position="954"/>
    </location>
</feature>
<evidence type="ECO:0000256" key="11">
    <source>
        <dbReference type="ARBA" id="ARBA00022840"/>
    </source>
</evidence>
<dbReference type="Gene3D" id="3.30.470.20">
    <property type="entry name" value="ATP-grasp fold, B domain"/>
    <property type="match status" value="2"/>
</dbReference>
<comment type="pathway">
    <text evidence="3 19">Amino-acid biosynthesis; L-arginine biosynthesis; carbamoyl phosphate from bicarbonate: step 1/1.</text>
</comment>
<comment type="domain">
    <text evidence="19">The large subunit is composed of 2 ATP-grasp domains that are involved in binding the 2 ATP molecules needed for carbamoyl phosphate synthesis. The N-terminal ATP-grasp domain (referred to as the carboxyphosphate synthetic component) catalyzes the ATP-dependent phosphorylation of hydrogencarbonate to carboxyphosphate and the subsequent nucleophilic attack by ammonia to form a carbamate intermediate. The C-terminal ATP-grasp domain (referred to as the carbamoyl phosphate synthetic component) then catalyzes the phosphorylation of carbamate with the second ATP to form the end product carbamoyl phosphate. The reactive and unstable enzyme intermediates are sequentially channeled from one active site to the next through the interior of the protein over a distance of at least 96 A.</text>
</comment>
<dbReference type="PROSITE" id="PS51257">
    <property type="entry name" value="PROKAR_LIPOPROTEIN"/>
    <property type="match status" value="1"/>
</dbReference>
<evidence type="ECO:0000256" key="7">
    <source>
        <dbReference type="ARBA" id="ARBA00022605"/>
    </source>
</evidence>
<dbReference type="NCBIfam" id="NF003671">
    <property type="entry name" value="PRK05294.1"/>
    <property type="match status" value="1"/>
</dbReference>
<feature type="binding site" evidence="19">
    <location>
        <position position="228"/>
    </location>
    <ligand>
        <name>ATP</name>
        <dbReference type="ChEBI" id="CHEBI:30616"/>
        <label>1</label>
    </ligand>
</feature>
<evidence type="ECO:0000256" key="1">
    <source>
        <dbReference type="ARBA" id="ARBA00001936"/>
    </source>
</evidence>
<dbReference type="InterPro" id="IPR011761">
    <property type="entry name" value="ATP-grasp"/>
</dbReference>
<dbReference type="EC" id="6.3.4.16" evidence="19"/>
<feature type="binding site" evidence="19">
    <location>
        <position position="925"/>
    </location>
    <ligand>
        <name>Mn(2+)</name>
        <dbReference type="ChEBI" id="CHEBI:29035"/>
        <label>3</label>
    </ligand>
</feature>
<dbReference type="AlphaFoldDB" id="A0A1C1YUT3"/>
<dbReference type="Pfam" id="PF02142">
    <property type="entry name" value="MGS"/>
    <property type="match status" value="1"/>
</dbReference>
<dbReference type="FunFam" id="3.40.50.20:FF:000003">
    <property type="entry name" value="Carbamoyl-phosphate synthase large chain"/>
    <property type="match status" value="1"/>
</dbReference>
<feature type="binding site" evidence="19">
    <location>
        <position position="261"/>
    </location>
    <ligand>
        <name>ATP</name>
        <dbReference type="ChEBI" id="CHEBI:30616"/>
        <label>1</label>
    </ligand>
</feature>
<keyword evidence="5 19" id="KW-0055">Arginine biosynthesis</keyword>
<keyword evidence="11 19" id="KW-0067">ATP-binding</keyword>
<dbReference type="SUPFAM" id="SSF52335">
    <property type="entry name" value="Methylglyoxal synthase-like"/>
    <property type="match status" value="1"/>
</dbReference>
<feature type="binding site" evidence="19">
    <location>
        <position position="927"/>
    </location>
    <ligand>
        <name>Mg(2+)</name>
        <dbReference type="ChEBI" id="CHEBI:18420"/>
        <label>4</label>
    </ligand>
</feature>
<evidence type="ECO:0000256" key="10">
    <source>
        <dbReference type="ARBA" id="ARBA00022741"/>
    </source>
</evidence>
<feature type="binding site" evidence="19">
    <location>
        <position position="354"/>
    </location>
    <ligand>
        <name>Mg(2+)</name>
        <dbReference type="ChEBI" id="CHEBI:18420"/>
        <label>2</label>
    </ligand>
</feature>
<dbReference type="Gene3D" id="1.10.1030.10">
    <property type="entry name" value="Carbamoyl-phosphate synthetase, large subunit oligomerisation domain"/>
    <property type="match status" value="1"/>
</dbReference>
<dbReference type="InterPro" id="IPR006275">
    <property type="entry name" value="CPSase_lsu"/>
</dbReference>
<feature type="binding site" evidence="19">
    <location>
        <position position="222"/>
    </location>
    <ligand>
        <name>ATP</name>
        <dbReference type="ChEBI" id="CHEBI:30616"/>
        <label>1</label>
    </ligand>
</feature>
<comment type="pathway">
    <text evidence="2 19">Pyrimidine metabolism; UMP biosynthesis via de novo pathway; (S)-dihydroorotate from bicarbonate: step 1/3.</text>
</comment>
<feature type="binding site" evidence="19">
    <location>
        <position position="925"/>
    </location>
    <ligand>
        <name>Mn(2+)</name>
        <dbReference type="ChEBI" id="CHEBI:29035"/>
        <label>4</label>
    </ligand>
</feature>
<dbReference type="GO" id="GO:0046872">
    <property type="term" value="F:metal ion binding"/>
    <property type="evidence" value="ECO:0007669"/>
    <property type="project" value="UniProtKB-KW"/>
</dbReference>
<dbReference type="GO" id="GO:0006541">
    <property type="term" value="P:glutamine metabolic process"/>
    <property type="evidence" value="ECO:0007669"/>
    <property type="project" value="TreeGrafter"/>
</dbReference>
<dbReference type="EC" id="6.3.5.5" evidence="19"/>
<feature type="binding site" evidence="19">
    <location>
        <position position="338"/>
    </location>
    <ligand>
        <name>ATP</name>
        <dbReference type="ChEBI" id="CHEBI:30616"/>
        <label>1</label>
    </ligand>
</feature>